<dbReference type="Pfam" id="PF20730">
    <property type="entry name" value="YetF_N"/>
    <property type="match status" value="1"/>
</dbReference>
<keyword evidence="5 7" id="KW-1133">Transmembrane helix</keyword>
<evidence type="ECO:0000256" key="4">
    <source>
        <dbReference type="ARBA" id="ARBA00022692"/>
    </source>
</evidence>
<organism evidence="10 11">
    <name type="scientific">Sphingopyxis bauzanensis</name>
    <dbReference type="NCBI Taxonomy" id="651663"/>
    <lineage>
        <taxon>Bacteria</taxon>
        <taxon>Pseudomonadati</taxon>
        <taxon>Pseudomonadota</taxon>
        <taxon>Alphaproteobacteria</taxon>
        <taxon>Sphingomonadales</taxon>
        <taxon>Sphingomonadaceae</taxon>
        <taxon>Sphingopyxis</taxon>
    </lineage>
</organism>
<feature type="domain" description="YetF C-terminal" evidence="8">
    <location>
        <begin position="86"/>
        <end position="167"/>
    </location>
</feature>
<evidence type="ECO:0000259" key="8">
    <source>
        <dbReference type="Pfam" id="PF04239"/>
    </source>
</evidence>
<keyword evidence="11" id="KW-1185">Reference proteome</keyword>
<dbReference type="EMBL" id="NISK01000002">
    <property type="protein sequence ID" value="OWQ96961.1"/>
    <property type="molecule type" value="Genomic_DNA"/>
</dbReference>
<evidence type="ECO:0000256" key="3">
    <source>
        <dbReference type="ARBA" id="ARBA00022475"/>
    </source>
</evidence>
<evidence type="ECO:0000313" key="10">
    <source>
        <dbReference type="EMBL" id="OWQ96961.1"/>
    </source>
</evidence>
<dbReference type="Pfam" id="PF04239">
    <property type="entry name" value="DUF421"/>
    <property type="match status" value="1"/>
</dbReference>
<dbReference type="PANTHER" id="PTHR34582">
    <property type="entry name" value="UPF0702 TRANSMEMBRANE PROTEIN YCAP"/>
    <property type="match status" value="1"/>
</dbReference>
<name>A0A246JV58_9SPHN</name>
<feature type="transmembrane region" description="Helical" evidence="7">
    <location>
        <begin position="7"/>
        <end position="26"/>
    </location>
</feature>
<evidence type="ECO:0000256" key="5">
    <source>
        <dbReference type="ARBA" id="ARBA00022989"/>
    </source>
</evidence>
<keyword evidence="3" id="KW-1003">Cell membrane</keyword>
<evidence type="ECO:0008006" key="12">
    <source>
        <dbReference type="Google" id="ProtNLM"/>
    </source>
</evidence>
<dbReference type="InterPro" id="IPR023090">
    <property type="entry name" value="UPF0702_alpha/beta_dom_sf"/>
</dbReference>
<gene>
    <name evidence="10" type="ORF">CDQ92_07625</name>
</gene>
<comment type="similarity">
    <text evidence="2">Belongs to the UPF0702 family.</text>
</comment>
<sequence>MVDNWDALWRILLLGAAAYLALIALLRVSGKRTLAKLNAFDLVVTVALGSTLATIVLSRDVTLLEGLAALLMLIALQYVIAAMAVRWRVAERLAKSDPRPVLIDGVFDCEALRRERVTRADVLSAIRSKGFGDLCDIAAVVLETDGSLSVISHEHAGSRSALPLVRDSS</sequence>
<keyword evidence="4 7" id="KW-0812">Transmembrane</keyword>
<evidence type="ECO:0000256" key="1">
    <source>
        <dbReference type="ARBA" id="ARBA00004651"/>
    </source>
</evidence>
<proteinExistence type="inferred from homology"/>
<feature type="transmembrane region" description="Helical" evidence="7">
    <location>
        <begin position="38"/>
        <end position="57"/>
    </location>
</feature>
<dbReference type="Proteomes" id="UP000197361">
    <property type="component" value="Unassembled WGS sequence"/>
</dbReference>
<dbReference type="OrthoDB" id="9793799at2"/>
<comment type="subcellular location">
    <subcellularLocation>
        <location evidence="1">Cell membrane</location>
        <topology evidence="1">Multi-pass membrane protein</topology>
    </subcellularLocation>
</comment>
<accession>A0A246JV58</accession>
<protein>
    <recommendedName>
        <fullName evidence="12">DUF421 domain-containing protein</fullName>
    </recommendedName>
</protein>
<feature type="domain" description="YetF-like N-terminal transmembrane" evidence="9">
    <location>
        <begin position="18"/>
        <end position="81"/>
    </location>
</feature>
<keyword evidence="6 7" id="KW-0472">Membrane</keyword>
<dbReference type="Gene3D" id="3.30.240.20">
    <property type="entry name" value="bsu07140 like domains"/>
    <property type="match status" value="1"/>
</dbReference>
<evidence type="ECO:0000256" key="7">
    <source>
        <dbReference type="SAM" id="Phobius"/>
    </source>
</evidence>
<feature type="transmembrane region" description="Helical" evidence="7">
    <location>
        <begin position="63"/>
        <end position="85"/>
    </location>
</feature>
<evidence type="ECO:0000313" key="11">
    <source>
        <dbReference type="Proteomes" id="UP000197361"/>
    </source>
</evidence>
<dbReference type="AlphaFoldDB" id="A0A246JV58"/>
<dbReference type="RefSeq" id="WP_088440816.1">
    <property type="nucleotide sequence ID" value="NZ_BMMC01000003.1"/>
</dbReference>
<comment type="caution">
    <text evidence="10">The sequence shown here is derived from an EMBL/GenBank/DDBJ whole genome shotgun (WGS) entry which is preliminary data.</text>
</comment>
<dbReference type="InterPro" id="IPR007353">
    <property type="entry name" value="DUF421"/>
</dbReference>
<reference evidence="10 11" key="1">
    <citation type="journal article" date="2010" name="Int. J. Syst. Evol. Microbiol.">
        <title>Sphingopyxis bauzanensis sp. nov., a psychrophilic bacterium isolated from soil.</title>
        <authorList>
            <person name="Zhang D.C."/>
            <person name="Liu H.C."/>
            <person name="Xin Y.H."/>
            <person name="Zhou Y.G."/>
            <person name="Schinner F."/>
            <person name="Margesin R."/>
        </authorList>
    </citation>
    <scope>NUCLEOTIDE SEQUENCE [LARGE SCALE GENOMIC DNA]</scope>
    <source>
        <strain evidence="10 11">DSM 22271</strain>
    </source>
</reference>
<dbReference type="InterPro" id="IPR048454">
    <property type="entry name" value="YetF_N"/>
</dbReference>
<dbReference type="GO" id="GO:0005886">
    <property type="term" value="C:plasma membrane"/>
    <property type="evidence" value="ECO:0007669"/>
    <property type="project" value="UniProtKB-SubCell"/>
</dbReference>
<evidence type="ECO:0000259" key="9">
    <source>
        <dbReference type="Pfam" id="PF20730"/>
    </source>
</evidence>
<evidence type="ECO:0000256" key="2">
    <source>
        <dbReference type="ARBA" id="ARBA00006448"/>
    </source>
</evidence>
<evidence type="ECO:0000256" key="6">
    <source>
        <dbReference type="ARBA" id="ARBA00023136"/>
    </source>
</evidence>
<dbReference type="PANTHER" id="PTHR34582:SF6">
    <property type="entry name" value="UPF0702 TRANSMEMBRANE PROTEIN YCAP"/>
    <property type="match status" value="1"/>
</dbReference>